<dbReference type="STRING" id="229921.ADN01_11410"/>
<keyword evidence="2" id="KW-1185">Reference proteome</keyword>
<dbReference type="RefSeq" id="WP_062417654.1">
    <property type="nucleotide sequence ID" value="NZ_DF967974.1"/>
</dbReference>
<dbReference type="EMBL" id="LGCM01000039">
    <property type="protein sequence ID" value="KPL80726.1"/>
    <property type="molecule type" value="Genomic_DNA"/>
</dbReference>
<dbReference type="AlphaFoldDB" id="A0A0P6XLL7"/>
<sequence>MDELVKLVSKKTGIPEAQAKIAVETVMDFLKKKLPAPIAAQLDAVITGGGAQNLMDGLGGMLNKR</sequence>
<dbReference type="Proteomes" id="UP000050501">
    <property type="component" value="Unassembled WGS sequence"/>
</dbReference>
<dbReference type="OrthoDB" id="164619at2"/>
<accession>A0A0P6XLL7</accession>
<evidence type="ECO:0000313" key="1">
    <source>
        <dbReference type="EMBL" id="KPL80726.1"/>
    </source>
</evidence>
<comment type="caution">
    <text evidence="1">The sequence shown here is derived from an EMBL/GenBank/DDBJ whole genome shotgun (WGS) entry which is preliminary data.</text>
</comment>
<protein>
    <recommendedName>
        <fullName evidence="3">DUF2267 domain-containing protein</fullName>
    </recommendedName>
</protein>
<evidence type="ECO:0000313" key="2">
    <source>
        <dbReference type="Proteomes" id="UP000050501"/>
    </source>
</evidence>
<organism evidence="1 2">
    <name type="scientific">Levilinea saccharolytica</name>
    <dbReference type="NCBI Taxonomy" id="229921"/>
    <lineage>
        <taxon>Bacteria</taxon>
        <taxon>Bacillati</taxon>
        <taxon>Chloroflexota</taxon>
        <taxon>Anaerolineae</taxon>
        <taxon>Anaerolineales</taxon>
        <taxon>Anaerolineaceae</taxon>
        <taxon>Levilinea</taxon>
    </lineage>
</organism>
<proteinExistence type="predicted"/>
<name>A0A0P6XLL7_9CHLR</name>
<evidence type="ECO:0008006" key="3">
    <source>
        <dbReference type="Google" id="ProtNLM"/>
    </source>
</evidence>
<gene>
    <name evidence="1" type="ORF">ADN01_11410</name>
</gene>
<reference evidence="1 2" key="1">
    <citation type="submission" date="2015-07" db="EMBL/GenBank/DDBJ databases">
        <title>Genome sequence of Levilinea saccharolytica DSM 16555.</title>
        <authorList>
            <person name="Hemp J."/>
            <person name="Ward L.M."/>
            <person name="Pace L.A."/>
            <person name="Fischer W.W."/>
        </authorList>
    </citation>
    <scope>NUCLEOTIDE SEQUENCE [LARGE SCALE GENOMIC DNA]</scope>
    <source>
        <strain evidence="1 2">KIBI-1</strain>
    </source>
</reference>